<evidence type="ECO:0000256" key="3">
    <source>
        <dbReference type="ARBA" id="ARBA00022475"/>
    </source>
</evidence>
<feature type="transmembrane region" description="Helical" evidence="8">
    <location>
        <begin position="141"/>
        <end position="166"/>
    </location>
</feature>
<evidence type="ECO:0000256" key="2">
    <source>
        <dbReference type="ARBA" id="ARBA00022448"/>
    </source>
</evidence>
<keyword evidence="5 8" id="KW-1133">Transmembrane helix</keyword>
<dbReference type="CDD" id="cd06173">
    <property type="entry name" value="MFS_MefA_like"/>
    <property type="match status" value="1"/>
</dbReference>
<keyword evidence="6 8" id="KW-0472">Membrane</keyword>
<keyword evidence="3" id="KW-1003">Cell membrane</keyword>
<accession>A0A8T7M375</accession>
<reference evidence="10" key="2">
    <citation type="journal article" date="2024" name="Nature">
        <title>Anoxygenic phototroph of the Chloroflexota uses a type I reaction centre.</title>
        <authorList>
            <person name="Tsuji J.M."/>
            <person name="Shaw N.A."/>
            <person name="Nagashima S."/>
            <person name="Venkiteswaran J.J."/>
            <person name="Schiff S.L."/>
            <person name="Watanabe T."/>
            <person name="Fukui M."/>
            <person name="Hanada S."/>
            <person name="Tank M."/>
            <person name="Neufeld J.D."/>
        </authorList>
    </citation>
    <scope>NUCLEOTIDE SEQUENCE</scope>
    <source>
        <strain evidence="10">L227-S17</strain>
    </source>
</reference>
<evidence type="ECO:0000313" key="12">
    <source>
        <dbReference type="Proteomes" id="UP001431572"/>
    </source>
</evidence>
<evidence type="ECO:0000256" key="8">
    <source>
        <dbReference type="SAM" id="Phobius"/>
    </source>
</evidence>
<dbReference type="SUPFAM" id="SSF103473">
    <property type="entry name" value="MFS general substrate transporter"/>
    <property type="match status" value="1"/>
</dbReference>
<dbReference type="Pfam" id="PF07690">
    <property type="entry name" value="MFS_1"/>
    <property type="match status" value="1"/>
</dbReference>
<keyword evidence="2" id="KW-0813">Transport</keyword>
<reference evidence="9 11" key="1">
    <citation type="submission" date="2020-06" db="EMBL/GenBank/DDBJ databases">
        <title>Anoxygenic phototrophic Chloroflexota member uses a Type I reaction center.</title>
        <authorList>
            <person name="Tsuji J.M."/>
            <person name="Shaw N.A."/>
            <person name="Nagashima S."/>
            <person name="Venkiteswaran J."/>
            <person name="Schiff S.L."/>
            <person name="Hanada S."/>
            <person name="Tank M."/>
            <person name="Neufeld J.D."/>
        </authorList>
    </citation>
    <scope>NUCLEOTIDE SEQUENCE [LARGE SCALE GENOMIC DNA]</scope>
    <source>
        <strain evidence="9">L227-S17</strain>
    </source>
</reference>
<dbReference type="EMBL" id="CP128399">
    <property type="protein sequence ID" value="WJW65505.1"/>
    <property type="molecule type" value="Genomic_DNA"/>
</dbReference>
<feature type="transmembrane region" description="Helical" evidence="8">
    <location>
        <begin position="462"/>
        <end position="481"/>
    </location>
</feature>
<evidence type="ECO:0000313" key="11">
    <source>
        <dbReference type="Proteomes" id="UP000521676"/>
    </source>
</evidence>
<dbReference type="PANTHER" id="PTHR43266:SF2">
    <property type="entry name" value="MAJOR FACILITATOR SUPERFAMILY (MFS) PROFILE DOMAIN-CONTAINING PROTEIN"/>
    <property type="match status" value="1"/>
</dbReference>
<dbReference type="AlphaFoldDB" id="A0A8T7M375"/>
<dbReference type="Proteomes" id="UP001431572">
    <property type="component" value="Chromosome 1"/>
</dbReference>
<feature type="transmembrane region" description="Helical" evidence="8">
    <location>
        <begin position="225"/>
        <end position="243"/>
    </location>
</feature>
<feature type="transmembrane region" description="Helical" evidence="8">
    <location>
        <begin position="427"/>
        <end position="450"/>
    </location>
</feature>
<evidence type="ECO:0000256" key="7">
    <source>
        <dbReference type="SAM" id="MobiDB-lite"/>
    </source>
</evidence>
<feature type="transmembrane region" description="Helical" evidence="8">
    <location>
        <begin position="389"/>
        <end position="415"/>
    </location>
</feature>
<feature type="transmembrane region" description="Helical" evidence="8">
    <location>
        <begin position="353"/>
        <end position="377"/>
    </location>
</feature>
<feature type="transmembrane region" description="Helical" evidence="8">
    <location>
        <begin position="319"/>
        <end position="341"/>
    </location>
</feature>
<keyword evidence="12" id="KW-1185">Reference proteome</keyword>
<organism evidence="9 11">
    <name type="scientific">Candidatus Chlorohelix allophototropha</name>
    <dbReference type="NCBI Taxonomy" id="3003348"/>
    <lineage>
        <taxon>Bacteria</taxon>
        <taxon>Bacillati</taxon>
        <taxon>Chloroflexota</taxon>
        <taxon>Chloroflexia</taxon>
        <taxon>Candidatus Chloroheliales</taxon>
        <taxon>Candidatus Chloroheliaceae</taxon>
        <taxon>Candidatus Chlorohelix</taxon>
    </lineage>
</organism>
<protein>
    <submittedName>
        <fullName evidence="9">MFS transporter</fullName>
    </submittedName>
</protein>
<gene>
    <name evidence="9" type="ORF">HXX08_09630</name>
    <name evidence="10" type="ORF">OZ401_001270</name>
</gene>
<keyword evidence="4 8" id="KW-0812">Transmembrane</keyword>
<comment type="subcellular location">
    <subcellularLocation>
        <location evidence="1">Cell membrane</location>
        <topology evidence="1">Multi-pass membrane protein</topology>
    </subcellularLocation>
</comment>
<feature type="transmembrane region" description="Helical" evidence="8">
    <location>
        <begin position="282"/>
        <end position="307"/>
    </location>
</feature>
<evidence type="ECO:0000256" key="4">
    <source>
        <dbReference type="ARBA" id="ARBA00022692"/>
    </source>
</evidence>
<evidence type="ECO:0000256" key="6">
    <source>
        <dbReference type="ARBA" id="ARBA00023136"/>
    </source>
</evidence>
<dbReference type="InterPro" id="IPR011701">
    <property type="entry name" value="MFS"/>
</dbReference>
<dbReference type="EMBL" id="JACATZ010000001">
    <property type="protein sequence ID" value="NWJ46126.1"/>
    <property type="molecule type" value="Genomic_DNA"/>
</dbReference>
<proteinExistence type="predicted"/>
<dbReference type="InterPro" id="IPR036259">
    <property type="entry name" value="MFS_trans_sf"/>
</dbReference>
<feature type="region of interest" description="Disordered" evidence="7">
    <location>
        <begin position="1"/>
        <end position="22"/>
    </location>
</feature>
<evidence type="ECO:0000256" key="5">
    <source>
        <dbReference type="ARBA" id="ARBA00022989"/>
    </source>
</evidence>
<feature type="transmembrane region" description="Helical" evidence="8">
    <location>
        <begin position="101"/>
        <end position="121"/>
    </location>
</feature>
<name>A0A8T7M375_9CHLR</name>
<dbReference type="Gene3D" id="1.20.1250.20">
    <property type="entry name" value="MFS general substrate transporter like domains"/>
    <property type="match status" value="1"/>
</dbReference>
<evidence type="ECO:0000313" key="10">
    <source>
        <dbReference type="EMBL" id="WJW65505.1"/>
    </source>
</evidence>
<evidence type="ECO:0000256" key="1">
    <source>
        <dbReference type="ARBA" id="ARBA00004651"/>
    </source>
</evidence>
<dbReference type="GO" id="GO:0005886">
    <property type="term" value="C:plasma membrane"/>
    <property type="evidence" value="ECO:0007669"/>
    <property type="project" value="UniProtKB-SubCell"/>
</dbReference>
<dbReference type="RefSeq" id="WP_341467389.1">
    <property type="nucleotide sequence ID" value="NZ_CP128399.1"/>
</dbReference>
<dbReference type="GO" id="GO:0022857">
    <property type="term" value="F:transmembrane transporter activity"/>
    <property type="evidence" value="ECO:0007669"/>
    <property type="project" value="InterPro"/>
</dbReference>
<evidence type="ECO:0000313" key="9">
    <source>
        <dbReference type="EMBL" id="NWJ46126.1"/>
    </source>
</evidence>
<dbReference type="PANTHER" id="PTHR43266">
    <property type="entry name" value="MACROLIDE-EFFLUX PROTEIN"/>
    <property type="match status" value="1"/>
</dbReference>
<dbReference type="Proteomes" id="UP000521676">
    <property type="component" value="Unassembled WGS sequence"/>
</dbReference>
<feature type="transmembrane region" description="Helical" evidence="8">
    <location>
        <begin position="196"/>
        <end position="213"/>
    </location>
</feature>
<sequence>MSISPREDEHNPAGQAEKYHKNVADKEFALAYDYSEVEASNEEARKLDPNGTDNIPVWRNRYFMYLWIAQALSQTAQHTLNISLIVYVGKLTKDSPTQTSIVTACFLLPGVFFSAIAGVFVDWFRKRTTLLVTNITRALLVPWLFFMTALPLGLALPIIYLITIIFSTISQFFNPAEAAAIPLLVKPHQLTKANSLFQITLFATLFLGTSLLGPLLPDLIGPDKVFLVIGILYFICIWLVWALPKSEQVHKRPGDKTIWQTIKDIFLGVYEAWQFIRKDTQIWLAIVYLSTVQTALFTMTAIGIPFVGEKGLKQSSNSIIFVLAPLSIGLGVAVVLVNRVVTPANRLTALKYACGALGIILALVGLVKPIADLWVLITAPGVPLGGPGLILLLVSLSIPFGFAIGLLNIPALTILQERSPKELVGRVFAAYFTFANAVSIIPILFAGALGDIFGAVLGVGNGIVPVFFLFGACVVLVAFYGHRRAKV</sequence>